<sequence>MTDGAPASPRILVLPHVPVIGGAGLYNRAAIAALARRAAVTLAGDAAEAYGDIAASTAVADFVLPPRPVLPAYAGASRRAFLYHAFCAPIRATASFRWARRHAGVLAEYDAIVVTSSIDLPFLAAIAAAGIRARRVCIVQENAFLSGARGTTQRRLLRSVDTVVSISRSWSARAAMQGIASIVAANPFDVAAALPSDDTLAGYDFVFLGGSARIKGIALFLALIERLSTARPVRAMLVGAVDASWQARIEATRAMLTARGSSLSVAGFVADVAPFLRDARLLLLPITDPHFCRPAIEAGLCGRTFVVSDLPGLEDFADPGTNCLMAPPGDVAAWLAVCTRLLDGRDERTRLAAANHTHALTAFSAAGFDAAWRQVVDRCR</sequence>
<evidence type="ECO:0000313" key="1">
    <source>
        <dbReference type="EMBL" id="KTT71179.1"/>
    </source>
</evidence>
<keyword evidence="2" id="KW-1185">Reference proteome</keyword>
<organism evidence="1 2">
    <name type="scientific">Sphingomonas endophytica</name>
    <dbReference type="NCBI Taxonomy" id="869719"/>
    <lineage>
        <taxon>Bacteria</taxon>
        <taxon>Pseudomonadati</taxon>
        <taxon>Pseudomonadota</taxon>
        <taxon>Alphaproteobacteria</taxon>
        <taxon>Sphingomonadales</taxon>
        <taxon>Sphingomonadaceae</taxon>
        <taxon>Sphingomonas</taxon>
    </lineage>
</organism>
<dbReference type="OrthoDB" id="186663at2"/>
<accession>A0A147I0Z5</accession>
<dbReference type="SUPFAM" id="SSF53756">
    <property type="entry name" value="UDP-Glycosyltransferase/glycogen phosphorylase"/>
    <property type="match status" value="1"/>
</dbReference>
<dbReference type="PATRIC" id="fig|869719.3.peg.2111"/>
<dbReference type="CDD" id="cd03801">
    <property type="entry name" value="GT4_PimA-like"/>
    <property type="match status" value="1"/>
</dbReference>
<comment type="caution">
    <text evidence="1">The sequence shown here is derived from an EMBL/GenBank/DDBJ whole genome shotgun (WGS) entry which is preliminary data.</text>
</comment>
<dbReference type="RefSeq" id="WP_058755977.1">
    <property type="nucleotide sequence ID" value="NZ_LDTB01000043.1"/>
</dbReference>
<reference evidence="1 2" key="1">
    <citation type="journal article" date="2016" name="Front. Microbiol.">
        <title>Genomic Resource of Rice Seed Associated Bacteria.</title>
        <authorList>
            <person name="Midha S."/>
            <person name="Bansal K."/>
            <person name="Sharma S."/>
            <person name="Kumar N."/>
            <person name="Patil P.P."/>
            <person name="Chaudhry V."/>
            <person name="Patil P.B."/>
        </authorList>
    </citation>
    <scope>NUCLEOTIDE SEQUENCE [LARGE SCALE GENOMIC DNA]</scope>
    <source>
        <strain evidence="1 2">NS334</strain>
    </source>
</reference>
<dbReference type="Proteomes" id="UP000074310">
    <property type="component" value="Unassembled WGS sequence"/>
</dbReference>
<evidence type="ECO:0008006" key="3">
    <source>
        <dbReference type="Google" id="ProtNLM"/>
    </source>
</evidence>
<dbReference type="Gene3D" id="3.40.50.2000">
    <property type="entry name" value="Glycogen Phosphorylase B"/>
    <property type="match status" value="1"/>
</dbReference>
<gene>
    <name evidence="1" type="ORF">NS334_10850</name>
</gene>
<dbReference type="AlphaFoldDB" id="A0A147I0Z5"/>
<proteinExistence type="predicted"/>
<evidence type="ECO:0000313" key="2">
    <source>
        <dbReference type="Proteomes" id="UP000074310"/>
    </source>
</evidence>
<name>A0A147I0Z5_9SPHN</name>
<dbReference type="EMBL" id="LDTB01000043">
    <property type="protein sequence ID" value="KTT71179.1"/>
    <property type="molecule type" value="Genomic_DNA"/>
</dbReference>
<dbReference type="Pfam" id="PF13692">
    <property type="entry name" value="Glyco_trans_1_4"/>
    <property type="match status" value="1"/>
</dbReference>
<protein>
    <recommendedName>
        <fullName evidence="3">Glycosyltransferase subfamily 4-like N-terminal domain-containing protein</fullName>
    </recommendedName>
</protein>